<protein>
    <submittedName>
        <fullName evidence="2">Nuclear transport factor 2 family protein</fullName>
    </submittedName>
</protein>
<name>A0A3P1C391_9BACT</name>
<evidence type="ECO:0000313" key="2">
    <source>
        <dbReference type="EMBL" id="RRB07861.1"/>
    </source>
</evidence>
<organism evidence="2 3">
    <name type="scientific">Larkinella rosea</name>
    <dbReference type="NCBI Taxonomy" id="2025312"/>
    <lineage>
        <taxon>Bacteria</taxon>
        <taxon>Pseudomonadati</taxon>
        <taxon>Bacteroidota</taxon>
        <taxon>Cytophagia</taxon>
        <taxon>Cytophagales</taxon>
        <taxon>Spirosomataceae</taxon>
        <taxon>Larkinella</taxon>
    </lineage>
</organism>
<dbReference type="InterPro" id="IPR032710">
    <property type="entry name" value="NTF2-like_dom_sf"/>
</dbReference>
<evidence type="ECO:0000259" key="1">
    <source>
        <dbReference type="Pfam" id="PF14534"/>
    </source>
</evidence>
<comment type="caution">
    <text evidence="2">The sequence shown here is derived from an EMBL/GenBank/DDBJ whole genome shotgun (WGS) entry which is preliminary data.</text>
</comment>
<dbReference type="Proteomes" id="UP000271925">
    <property type="component" value="Unassembled WGS sequence"/>
</dbReference>
<dbReference type="Pfam" id="PF14534">
    <property type="entry name" value="DUF4440"/>
    <property type="match status" value="1"/>
</dbReference>
<dbReference type="AlphaFoldDB" id="A0A3P1C391"/>
<feature type="domain" description="DUF4440" evidence="1">
    <location>
        <begin position="46"/>
        <end position="151"/>
    </location>
</feature>
<dbReference type="EMBL" id="RQJO01000007">
    <property type="protein sequence ID" value="RRB07861.1"/>
    <property type="molecule type" value="Genomic_DNA"/>
</dbReference>
<dbReference type="SUPFAM" id="SSF54427">
    <property type="entry name" value="NTF2-like"/>
    <property type="match status" value="1"/>
</dbReference>
<sequence>MMAMLSNNRTGDILQKYCLWFLLVVLLTIPLPGRGQVNKEEDQVKKVVVDAFQAIADLDLPKLRAYCQTDFSLLEDGQVWTIDTLENRLKPNQGSGMKRVNTIDFIKVTVKGPVAWVSYHNTADISRAGKQRQVRWLESAVLEKTNAEWKLALLHSTVLNLKK</sequence>
<dbReference type="OrthoDB" id="1119147at2"/>
<gene>
    <name evidence="2" type="ORF">EHT25_08820</name>
</gene>
<evidence type="ECO:0000313" key="3">
    <source>
        <dbReference type="Proteomes" id="UP000271925"/>
    </source>
</evidence>
<reference evidence="2 3" key="1">
    <citation type="submission" date="2018-11" db="EMBL/GenBank/DDBJ databases">
        <authorList>
            <person name="Zhou Z."/>
            <person name="Wang G."/>
        </authorList>
    </citation>
    <scope>NUCLEOTIDE SEQUENCE [LARGE SCALE GENOMIC DNA]</scope>
    <source>
        <strain evidence="2 3">KCTC52004</strain>
    </source>
</reference>
<dbReference type="InterPro" id="IPR027843">
    <property type="entry name" value="DUF4440"/>
</dbReference>
<accession>A0A3P1C391</accession>
<proteinExistence type="predicted"/>
<dbReference type="Gene3D" id="3.10.450.50">
    <property type="match status" value="1"/>
</dbReference>
<keyword evidence="3" id="KW-1185">Reference proteome</keyword>